<dbReference type="EMBL" id="JAWXYG010000005">
    <property type="protein sequence ID" value="KAK4271206.1"/>
    <property type="molecule type" value="Genomic_DNA"/>
</dbReference>
<dbReference type="Proteomes" id="UP001293593">
    <property type="component" value="Unassembled WGS sequence"/>
</dbReference>
<evidence type="ECO:0000313" key="3">
    <source>
        <dbReference type="Proteomes" id="UP001293593"/>
    </source>
</evidence>
<gene>
    <name evidence="2" type="ORF">QN277_019931</name>
</gene>
<keyword evidence="1" id="KW-0472">Membrane</keyword>
<protein>
    <submittedName>
        <fullName evidence="2">Uncharacterized protein</fullName>
    </submittedName>
</protein>
<reference evidence="2" key="1">
    <citation type="submission" date="2023-10" db="EMBL/GenBank/DDBJ databases">
        <title>Chromosome-level genome of the transformable northern wattle, Acacia crassicarpa.</title>
        <authorList>
            <person name="Massaro I."/>
            <person name="Sinha N.R."/>
            <person name="Poethig S."/>
            <person name="Leichty A.R."/>
        </authorList>
    </citation>
    <scope>NUCLEOTIDE SEQUENCE</scope>
    <source>
        <strain evidence="2">Acra3RX</strain>
        <tissue evidence="2">Leaf</tissue>
    </source>
</reference>
<keyword evidence="1" id="KW-0812">Transmembrane</keyword>
<dbReference type="AlphaFoldDB" id="A0AAE1JIR6"/>
<proteinExistence type="predicted"/>
<feature type="transmembrane region" description="Helical" evidence="1">
    <location>
        <begin position="5"/>
        <end position="26"/>
    </location>
</feature>
<sequence length="118" mass="13984">MNPLLYVLCFISIYFTHYSVLHYYVLHFKVSMFLVIIILIEGCKAIASGVNVMDLRNNINKVADVVITDLKSRALMSIYYIFGLTQFLFYLMSEWKISTLLYWLKLNFQTELLDFRFV</sequence>
<comment type="caution">
    <text evidence="2">The sequence shown here is derived from an EMBL/GenBank/DDBJ whole genome shotgun (WGS) entry which is preliminary data.</text>
</comment>
<keyword evidence="3" id="KW-1185">Reference proteome</keyword>
<name>A0AAE1JIR6_9FABA</name>
<feature type="transmembrane region" description="Helical" evidence="1">
    <location>
        <begin position="32"/>
        <end position="53"/>
    </location>
</feature>
<accession>A0AAE1JIR6</accession>
<keyword evidence="1" id="KW-1133">Transmembrane helix</keyword>
<organism evidence="2 3">
    <name type="scientific">Acacia crassicarpa</name>
    <name type="common">northern wattle</name>
    <dbReference type="NCBI Taxonomy" id="499986"/>
    <lineage>
        <taxon>Eukaryota</taxon>
        <taxon>Viridiplantae</taxon>
        <taxon>Streptophyta</taxon>
        <taxon>Embryophyta</taxon>
        <taxon>Tracheophyta</taxon>
        <taxon>Spermatophyta</taxon>
        <taxon>Magnoliopsida</taxon>
        <taxon>eudicotyledons</taxon>
        <taxon>Gunneridae</taxon>
        <taxon>Pentapetalae</taxon>
        <taxon>rosids</taxon>
        <taxon>fabids</taxon>
        <taxon>Fabales</taxon>
        <taxon>Fabaceae</taxon>
        <taxon>Caesalpinioideae</taxon>
        <taxon>mimosoid clade</taxon>
        <taxon>Acacieae</taxon>
        <taxon>Acacia</taxon>
    </lineage>
</organism>
<feature type="transmembrane region" description="Helical" evidence="1">
    <location>
        <begin position="74"/>
        <end position="93"/>
    </location>
</feature>
<evidence type="ECO:0000313" key="2">
    <source>
        <dbReference type="EMBL" id="KAK4271206.1"/>
    </source>
</evidence>
<evidence type="ECO:0000256" key="1">
    <source>
        <dbReference type="SAM" id="Phobius"/>
    </source>
</evidence>